<dbReference type="SMART" id="SM00563">
    <property type="entry name" value="PlsC"/>
    <property type="match status" value="1"/>
</dbReference>
<evidence type="ECO:0000256" key="4">
    <source>
        <dbReference type="ARBA" id="ARBA00022516"/>
    </source>
</evidence>
<evidence type="ECO:0000256" key="13">
    <source>
        <dbReference type="ARBA" id="ARBA00025707"/>
    </source>
</evidence>
<dbReference type="Proteomes" id="UP000494206">
    <property type="component" value="Unassembled WGS sequence"/>
</dbReference>
<keyword evidence="7 14" id="KW-1133">Transmembrane helix</keyword>
<evidence type="ECO:0000256" key="10">
    <source>
        <dbReference type="ARBA" id="ARBA00023209"/>
    </source>
</evidence>
<dbReference type="GO" id="GO:0004366">
    <property type="term" value="F:glycerol-3-phosphate O-acyltransferase activity"/>
    <property type="evidence" value="ECO:0007669"/>
    <property type="project" value="TreeGrafter"/>
</dbReference>
<keyword evidence="10" id="KW-0594">Phospholipid biosynthesis</keyword>
<comment type="subcellular location">
    <subcellularLocation>
        <location evidence="1">Membrane</location>
    </subcellularLocation>
</comment>
<feature type="domain" description="Phospholipid/glycerol acyltransferase" evidence="16">
    <location>
        <begin position="492"/>
        <end position="610"/>
    </location>
</feature>
<keyword evidence="8" id="KW-0443">Lipid metabolism</keyword>
<proteinExistence type="inferred from homology"/>
<evidence type="ECO:0000256" key="8">
    <source>
        <dbReference type="ARBA" id="ARBA00023098"/>
    </source>
</evidence>
<comment type="pathway">
    <text evidence="2">Lipid metabolism.</text>
</comment>
<evidence type="ECO:0000256" key="6">
    <source>
        <dbReference type="ARBA" id="ARBA00022692"/>
    </source>
</evidence>
<dbReference type="InterPro" id="IPR045252">
    <property type="entry name" value="LPCAT1-like"/>
</dbReference>
<gene>
    <name evidence="17" type="ORF">CBOVIS_LOCUS1785</name>
</gene>
<dbReference type="SUPFAM" id="SSF69593">
    <property type="entry name" value="Glycerol-3-phosphate (1)-acyltransferase"/>
    <property type="match status" value="1"/>
</dbReference>
<keyword evidence="5" id="KW-0808">Transferase</keyword>
<feature type="chain" id="PRO_5035937777" description="Phospholipid/glycerol acyltransferase domain-containing protein" evidence="15">
    <location>
        <begin position="17"/>
        <end position="703"/>
    </location>
</feature>
<dbReference type="OrthoDB" id="272512at2759"/>
<feature type="transmembrane region" description="Helical" evidence="14">
    <location>
        <begin position="213"/>
        <end position="235"/>
    </location>
</feature>
<evidence type="ECO:0000256" key="14">
    <source>
        <dbReference type="SAM" id="Phobius"/>
    </source>
</evidence>
<evidence type="ECO:0000256" key="11">
    <source>
        <dbReference type="ARBA" id="ARBA00023264"/>
    </source>
</evidence>
<keyword evidence="18" id="KW-1185">Reference proteome</keyword>
<evidence type="ECO:0000256" key="12">
    <source>
        <dbReference type="ARBA" id="ARBA00023315"/>
    </source>
</evidence>
<keyword evidence="9 14" id="KW-0472">Membrane</keyword>
<organism evidence="17 18">
    <name type="scientific">Caenorhabditis bovis</name>
    <dbReference type="NCBI Taxonomy" id="2654633"/>
    <lineage>
        <taxon>Eukaryota</taxon>
        <taxon>Metazoa</taxon>
        <taxon>Ecdysozoa</taxon>
        <taxon>Nematoda</taxon>
        <taxon>Chromadorea</taxon>
        <taxon>Rhabditida</taxon>
        <taxon>Rhabditina</taxon>
        <taxon>Rhabditomorpha</taxon>
        <taxon>Rhabditoidea</taxon>
        <taxon>Rhabditidae</taxon>
        <taxon>Peloderinae</taxon>
        <taxon>Caenorhabditis</taxon>
    </lineage>
</organism>
<evidence type="ECO:0000256" key="15">
    <source>
        <dbReference type="SAM" id="SignalP"/>
    </source>
</evidence>
<evidence type="ECO:0000256" key="2">
    <source>
        <dbReference type="ARBA" id="ARBA00005189"/>
    </source>
</evidence>
<evidence type="ECO:0000256" key="1">
    <source>
        <dbReference type="ARBA" id="ARBA00004370"/>
    </source>
</evidence>
<feature type="signal peptide" evidence="15">
    <location>
        <begin position="1"/>
        <end position="16"/>
    </location>
</feature>
<comment type="pathway">
    <text evidence="13">Phospholipid metabolism.</text>
</comment>
<sequence length="703" mass="80780">MWSFLFLISIFHSNQAFSICSNNVSIWERNEPKPHIFLLRDYFSNRAANSLREIRCLLEYNYIIDDKANIKRRNEEELCFAISHVPLRIGQTLVVLVDGEFADDCKSPVYGPIPNILKFKVFTERLNSTTNASKINVISSYKNAGGDIRVEFDLYKMKNIERIRETLRFYQRLSTITPQYESLLPSWKPDIRLPPDYFSHITRRPTIKDNASYMLILSCLPIVVFGTITSCYLVLTPRGGLTFVDEDIDYSIDISSFTEEDIRTAMEKSRKTSNEILCGCNESSKKSNSIKTDITMESTIQNDDEALRLPSLLRQLPDWLIGNFATLLDWIENGSDRNNNELKKPHEDDEMCIEKQFLTPNFIKNCGSKNPLDVSTMLLNLGVQAIIQDDISRPFSTKCSKLNLLKMPEDRKLKVLYGIGLIFRLTFLFPLRICLLATSLIYLPITGLICVMFNAEQKYYRYCGITFAKIFNAATGLIVNSHDGQNRPKMPGLAVANHLSANDVMTIYSDCSFDSCGYTITAQSHGGIVHFLEKYGELLTPILLVNGSCHTNRNALREAIVKHTREATKKSYPILLFPEGYCSNNKSVLQFRKATFDGHVVIYPMALLQNERFGDSFWSERTYLPYLVRIMTSWCLKIDIFYLPPMSKLETENDEQFSRRVQLAISEKIGRIALPYDGKMRSRKEQIKYRSRIEQSIRELLAE</sequence>
<dbReference type="GO" id="GO:0005783">
    <property type="term" value="C:endoplasmic reticulum"/>
    <property type="evidence" value="ECO:0007669"/>
    <property type="project" value="TreeGrafter"/>
</dbReference>
<dbReference type="GO" id="GO:0019432">
    <property type="term" value="P:triglyceride biosynthetic process"/>
    <property type="evidence" value="ECO:0007669"/>
    <property type="project" value="TreeGrafter"/>
</dbReference>
<keyword evidence="12" id="KW-0012">Acyltransferase</keyword>
<dbReference type="AlphaFoldDB" id="A0A8S1E9N9"/>
<feature type="transmembrane region" description="Helical" evidence="14">
    <location>
        <begin position="415"/>
        <end position="443"/>
    </location>
</feature>
<keyword evidence="6 14" id="KW-0812">Transmembrane</keyword>
<keyword evidence="15" id="KW-0732">Signal</keyword>
<evidence type="ECO:0000313" key="18">
    <source>
        <dbReference type="Proteomes" id="UP000494206"/>
    </source>
</evidence>
<name>A0A8S1E9N9_9PELO</name>
<dbReference type="CDD" id="cd07991">
    <property type="entry name" value="LPLAT_LPCAT1-like"/>
    <property type="match status" value="1"/>
</dbReference>
<evidence type="ECO:0000256" key="7">
    <source>
        <dbReference type="ARBA" id="ARBA00022989"/>
    </source>
</evidence>
<dbReference type="Pfam" id="PF01553">
    <property type="entry name" value="Acyltransferase"/>
    <property type="match status" value="1"/>
</dbReference>
<reference evidence="17 18" key="1">
    <citation type="submission" date="2020-04" db="EMBL/GenBank/DDBJ databases">
        <authorList>
            <person name="Laetsch R D."/>
            <person name="Stevens L."/>
            <person name="Kumar S."/>
            <person name="Blaxter L. M."/>
        </authorList>
    </citation>
    <scope>NUCLEOTIDE SEQUENCE [LARGE SCALE GENOMIC DNA]</scope>
</reference>
<dbReference type="PANTHER" id="PTHR23063">
    <property type="entry name" value="PHOSPHOLIPID ACYLTRANSFERASE"/>
    <property type="match status" value="1"/>
</dbReference>
<evidence type="ECO:0000256" key="3">
    <source>
        <dbReference type="ARBA" id="ARBA00008655"/>
    </source>
</evidence>
<dbReference type="PANTHER" id="PTHR23063:SF38">
    <property type="entry name" value="PROTEIN CBG04491"/>
    <property type="match status" value="1"/>
</dbReference>
<accession>A0A8S1E9N9</accession>
<evidence type="ECO:0000256" key="9">
    <source>
        <dbReference type="ARBA" id="ARBA00023136"/>
    </source>
</evidence>
<protein>
    <recommendedName>
        <fullName evidence="16">Phospholipid/glycerol acyltransferase domain-containing protein</fullName>
    </recommendedName>
</protein>
<evidence type="ECO:0000256" key="5">
    <source>
        <dbReference type="ARBA" id="ARBA00022679"/>
    </source>
</evidence>
<dbReference type="EMBL" id="CADEPM010000001">
    <property type="protein sequence ID" value="CAB3398520.1"/>
    <property type="molecule type" value="Genomic_DNA"/>
</dbReference>
<keyword evidence="11" id="KW-1208">Phospholipid metabolism</keyword>
<comment type="caution">
    <text evidence="17">The sequence shown here is derived from an EMBL/GenBank/DDBJ whole genome shotgun (WGS) entry which is preliminary data.</text>
</comment>
<dbReference type="InterPro" id="IPR002123">
    <property type="entry name" value="Plipid/glycerol_acylTrfase"/>
</dbReference>
<keyword evidence="4" id="KW-0444">Lipid biosynthesis</keyword>
<evidence type="ECO:0000259" key="16">
    <source>
        <dbReference type="SMART" id="SM00563"/>
    </source>
</evidence>
<evidence type="ECO:0000313" key="17">
    <source>
        <dbReference type="EMBL" id="CAB3398520.1"/>
    </source>
</evidence>
<dbReference type="GO" id="GO:0016020">
    <property type="term" value="C:membrane"/>
    <property type="evidence" value="ECO:0007669"/>
    <property type="project" value="UniProtKB-SubCell"/>
</dbReference>
<comment type="similarity">
    <text evidence="3">Belongs to the 1-acyl-sn-glycerol-3-phosphate acyltransferase family.</text>
</comment>
<dbReference type="GO" id="GO:0008654">
    <property type="term" value="P:phospholipid biosynthetic process"/>
    <property type="evidence" value="ECO:0007669"/>
    <property type="project" value="UniProtKB-KW"/>
</dbReference>